<proteinExistence type="predicted"/>
<protein>
    <submittedName>
        <fullName evidence="2">Uncharacterized protein</fullName>
    </submittedName>
</protein>
<evidence type="ECO:0000313" key="3">
    <source>
        <dbReference type="Proteomes" id="UP001178461"/>
    </source>
</evidence>
<dbReference type="AlphaFoldDB" id="A0AA35JY34"/>
<organism evidence="2 3">
    <name type="scientific">Podarcis lilfordi</name>
    <name type="common">Lilford's wall lizard</name>
    <dbReference type="NCBI Taxonomy" id="74358"/>
    <lineage>
        <taxon>Eukaryota</taxon>
        <taxon>Metazoa</taxon>
        <taxon>Chordata</taxon>
        <taxon>Craniata</taxon>
        <taxon>Vertebrata</taxon>
        <taxon>Euteleostomi</taxon>
        <taxon>Lepidosauria</taxon>
        <taxon>Squamata</taxon>
        <taxon>Bifurcata</taxon>
        <taxon>Unidentata</taxon>
        <taxon>Episquamata</taxon>
        <taxon>Laterata</taxon>
        <taxon>Lacertibaenia</taxon>
        <taxon>Lacertidae</taxon>
        <taxon>Podarcis</taxon>
    </lineage>
</organism>
<gene>
    <name evidence="2" type="ORF">PODLI_1B003091</name>
</gene>
<accession>A0AA35JY34</accession>
<dbReference type="Proteomes" id="UP001178461">
    <property type="component" value="Chromosome 2"/>
</dbReference>
<keyword evidence="3" id="KW-1185">Reference proteome</keyword>
<name>A0AA35JY34_9SAUR</name>
<keyword evidence="1" id="KW-0472">Membrane</keyword>
<reference evidence="2" key="1">
    <citation type="submission" date="2022-12" db="EMBL/GenBank/DDBJ databases">
        <authorList>
            <person name="Alioto T."/>
            <person name="Alioto T."/>
            <person name="Gomez Garrido J."/>
        </authorList>
    </citation>
    <scope>NUCLEOTIDE SEQUENCE</scope>
</reference>
<keyword evidence="1" id="KW-0812">Transmembrane</keyword>
<evidence type="ECO:0000256" key="1">
    <source>
        <dbReference type="SAM" id="Phobius"/>
    </source>
</evidence>
<evidence type="ECO:0000313" key="2">
    <source>
        <dbReference type="EMBL" id="CAI5767322.1"/>
    </source>
</evidence>
<sequence length="102" mass="10985">MHNCVGLLTLDLGKQALGQSACYLSAATASSLVLLTQLCLSLLAFVDHTRDRRYPLGGAPLADGGCNTSEYQLLEITGQGMRERSCAQVLFAGFLQAYCWLL</sequence>
<keyword evidence="1" id="KW-1133">Transmembrane helix</keyword>
<feature type="transmembrane region" description="Helical" evidence="1">
    <location>
        <begin position="28"/>
        <end position="46"/>
    </location>
</feature>
<dbReference type="EMBL" id="OX395127">
    <property type="protein sequence ID" value="CAI5767322.1"/>
    <property type="molecule type" value="Genomic_DNA"/>
</dbReference>